<dbReference type="EMBL" id="LQBQ01000001">
    <property type="protein sequence ID" value="KUJ85702.1"/>
    <property type="molecule type" value="Genomic_DNA"/>
</dbReference>
<dbReference type="SUPFAM" id="SSF53223">
    <property type="entry name" value="Aminoacid dehydrogenase-like, N-terminal domain"/>
    <property type="match status" value="1"/>
</dbReference>
<accession>A0A101CYM3</accession>
<dbReference type="InterPro" id="IPR006097">
    <property type="entry name" value="Glu/Leu/Phe/Val/Trp_DH_dimer"/>
</dbReference>
<dbReference type="SUPFAM" id="SSF51735">
    <property type="entry name" value="NAD(P)-binding Rossmann-fold domains"/>
    <property type="match status" value="1"/>
</dbReference>
<dbReference type="PANTHER" id="PTHR11606">
    <property type="entry name" value="GLUTAMATE DEHYDROGENASE"/>
    <property type="match status" value="1"/>
</dbReference>
<dbReference type="GO" id="GO:0000160">
    <property type="term" value="P:phosphorelay signal transduction system"/>
    <property type="evidence" value="ECO:0007669"/>
    <property type="project" value="InterPro"/>
</dbReference>
<dbReference type="PRINTS" id="PR00082">
    <property type="entry name" value="GLFDHDRGNASE"/>
</dbReference>
<dbReference type="GO" id="GO:0006538">
    <property type="term" value="P:L-glutamate catabolic process"/>
    <property type="evidence" value="ECO:0007669"/>
    <property type="project" value="TreeGrafter"/>
</dbReference>
<dbReference type="GO" id="GO:0004352">
    <property type="term" value="F:glutamate dehydrogenase (NAD+) activity"/>
    <property type="evidence" value="ECO:0007669"/>
    <property type="project" value="TreeGrafter"/>
</dbReference>
<dbReference type="Gene3D" id="3.40.50.10860">
    <property type="entry name" value="Leucine Dehydrogenase, chain A, domain 1"/>
    <property type="match status" value="1"/>
</dbReference>
<evidence type="ECO:0000256" key="3">
    <source>
        <dbReference type="PROSITE-ProRule" id="PRU00169"/>
    </source>
</evidence>
<proteinExistence type="inferred from homology"/>
<feature type="domain" description="Response regulatory" evidence="4">
    <location>
        <begin position="7"/>
        <end position="124"/>
    </location>
</feature>
<dbReference type="Proteomes" id="UP000053791">
    <property type="component" value="Unassembled WGS sequence"/>
</dbReference>
<organism evidence="5 6">
    <name type="scientific">Ruegeria marisrubri</name>
    <dbReference type="NCBI Taxonomy" id="1685379"/>
    <lineage>
        <taxon>Bacteria</taxon>
        <taxon>Pseudomonadati</taxon>
        <taxon>Pseudomonadota</taxon>
        <taxon>Alphaproteobacteria</taxon>
        <taxon>Rhodobacterales</taxon>
        <taxon>Roseobacteraceae</taxon>
        <taxon>Ruegeria</taxon>
    </lineage>
</organism>
<evidence type="ECO:0000313" key="6">
    <source>
        <dbReference type="Proteomes" id="UP000053791"/>
    </source>
</evidence>
<dbReference type="Pfam" id="PF00072">
    <property type="entry name" value="Response_reg"/>
    <property type="match status" value="1"/>
</dbReference>
<dbReference type="CDD" id="cd01076">
    <property type="entry name" value="NAD_bind_1_Glu_DH"/>
    <property type="match status" value="1"/>
</dbReference>
<keyword evidence="2" id="KW-0560">Oxidoreductase</keyword>
<keyword evidence="3" id="KW-0597">Phosphoprotein</keyword>
<dbReference type="OrthoDB" id="9803297at2"/>
<reference evidence="5 6" key="1">
    <citation type="submission" date="2015-12" db="EMBL/GenBank/DDBJ databases">
        <authorList>
            <person name="Shamseldin A."/>
            <person name="Moawad H."/>
            <person name="Abd El-Rahim W.M."/>
            <person name="Sadowsky M.J."/>
        </authorList>
    </citation>
    <scope>NUCLEOTIDE SEQUENCE [LARGE SCALE GENOMIC DNA]</scope>
    <source>
        <strain evidence="5 6">ZGT118</strain>
    </source>
</reference>
<feature type="modified residue" description="4-aspartylphosphate" evidence="3">
    <location>
        <position position="59"/>
    </location>
</feature>
<dbReference type="Pfam" id="PF02812">
    <property type="entry name" value="ELFV_dehydrog_N"/>
    <property type="match status" value="1"/>
</dbReference>
<dbReference type="InterPro" id="IPR011006">
    <property type="entry name" value="CheY-like_superfamily"/>
</dbReference>
<dbReference type="SMART" id="SM00448">
    <property type="entry name" value="REC"/>
    <property type="match status" value="1"/>
</dbReference>
<dbReference type="SUPFAM" id="SSF52172">
    <property type="entry name" value="CheY-like"/>
    <property type="match status" value="1"/>
</dbReference>
<protein>
    <submittedName>
        <fullName evidence="5">Glutamate dehydrogenase</fullName>
    </submittedName>
</protein>
<evidence type="ECO:0000256" key="1">
    <source>
        <dbReference type="ARBA" id="ARBA00006382"/>
    </source>
</evidence>
<dbReference type="Gene3D" id="3.40.50.720">
    <property type="entry name" value="NAD(P)-binding Rossmann-like Domain"/>
    <property type="match status" value="1"/>
</dbReference>
<comment type="caution">
    <text evidence="5">The sequence shown here is derived from an EMBL/GenBank/DDBJ whole genome shotgun (WGS) entry which is preliminary data.</text>
</comment>
<keyword evidence="6" id="KW-1185">Reference proteome</keyword>
<dbReference type="InterPro" id="IPR033922">
    <property type="entry name" value="NAD_bind_Glu_DH"/>
</dbReference>
<dbReference type="AlphaFoldDB" id="A0A101CYM3"/>
<dbReference type="PROSITE" id="PS50110">
    <property type="entry name" value="RESPONSE_REGULATORY"/>
    <property type="match status" value="1"/>
</dbReference>
<dbReference type="Gene3D" id="3.40.50.2300">
    <property type="match status" value="1"/>
</dbReference>
<dbReference type="STRING" id="1685379.AVO45_01565"/>
<dbReference type="InterPro" id="IPR036291">
    <property type="entry name" value="NAD(P)-bd_dom_sf"/>
</dbReference>
<dbReference type="RefSeq" id="WP_068343766.1">
    <property type="nucleotide sequence ID" value="NZ_LQBQ01000001.1"/>
</dbReference>
<name>A0A101CYM3_9RHOB</name>
<evidence type="ECO:0000259" key="4">
    <source>
        <dbReference type="PROSITE" id="PS50110"/>
    </source>
</evidence>
<dbReference type="Pfam" id="PF00208">
    <property type="entry name" value="ELFV_dehydrog"/>
    <property type="match status" value="1"/>
</dbReference>
<gene>
    <name evidence="5" type="ORF">AVO45_01565</name>
</gene>
<dbReference type="PANTHER" id="PTHR11606:SF13">
    <property type="entry name" value="GLUTAMATE DEHYDROGENASE 1, MITOCHONDRIAL"/>
    <property type="match status" value="1"/>
</dbReference>
<dbReference type="InterPro" id="IPR046346">
    <property type="entry name" value="Aminoacid_DH-like_N_sf"/>
</dbReference>
<evidence type="ECO:0000256" key="2">
    <source>
        <dbReference type="ARBA" id="ARBA00023002"/>
    </source>
</evidence>
<dbReference type="CDD" id="cd00156">
    <property type="entry name" value="REC"/>
    <property type="match status" value="1"/>
</dbReference>
<sequence length="549" mass="59643">MSDQAVNILLIEDNPLHAKLVVRLIEGEPQLRCTLQSAETLADGLAILHAGGIDLVLLDLVLPDSQELETFFRVHTAAPEVPVVILTAMDDLKLAATAVEAGASAFLVKSSLNAVALGRAIRYTLARARAHTAEWDSPMLRLAQQQFLKAAQIMGLDDNIRQRLLFPQRTQVVTFPFFRDDRAQVETVFGYRVQHVLTMGPTKGGVRYHEDVDLGEVAALATWMTWKCALMNLPYGGAKGGVRVDPTVLSSNELQRLTRRYTAEIIEFIGPDKDIPAPDMGTNEQVMAWMMDTYSQQVGYTVPTVVTGKPVVLGGSLGRREATGRGLVYMIEAAARHTGLDLNGAPAVVQGFGNVGSFTAKFLEEAGAKVIAVSDVSTGLYNPNGLSIRSLMDYVAENRVLKDYPEADHLTNAELLETKCDVLALAALQNQVTAENADRIDCKILAEGANGPTSLEADETLNEKGIMIVPDVLGNAGGVTVSYFEWVQGTQNLTWTLDEINGRLKQIMLDAFDRTVARAAKDGIDMRTAALVEGVQRVTEAKLLRGVFP</sequence>
<dbReference type="InterPro" id="IPR033524">
    <property type="entry name" value="Glu/Leu/Phe/Val_DH_AS"/>
</dbReference>
<dbReference type="SMART" id="SM00839">
    <property type="entry name" value="ELFV_dehydrog"/>
    <property type="match status" value="1"/>
</dbReference>
<evidence type="ECO:0000313" key="5">
    <source>
        <dbReference type="EMBL" id="KUJ85702.1"/>
    </source>
</evidence>
<dbReference type="InterPro" id="IPR001789">
    <property type="entry name" value="Sig_transdc_resp-reg_receiver"/>
</dbReference>
<dbReference type="InterPro" id="IPR006095">
    <property type="entry name" value="Glu/Leu/Phe/Val/Trp_DH"/>
</dbReference>
<comment type="similarity">
    <text evidence="1">Belongs to the Glu/Leu/Phe/Val dehydrogenases family.</text>
</comment>
<dbReference type="PROSITE" id="PS00074">
    <property type="entry name" value="GLFV_DEHYDROGENASE"/>
    <property type="match status" value="1"/>
</dbReference>
<dbReference type="InterPro" id="IPR006096">
    <property type="entry name" value="Glu/Leu/Phe/Val/Trp_DH_C"/>
</dbReference>